<dbReference type="EC" id="2.7.7.65" evidence="2"/>
<reference evidence="2" key="1">
    <citation type="submission" date="2024-07" db="EMBL/GenBank/DDBJ databases">
        <title>Whole genome sequence of bacterial strains from algal surface.</title>
        <authorList>
            <person name="Kumar P."/>
        </authorList>
    </citation>
    <scope>NUCLEOTIDE SEQUENCE</scope>
    <source>
        <strain evidence="2">PP-1MA</strain>
    </source>
</reference>
<protein>
    <submittedName>
        <fullName evidence="2">Diguanylate cyclase</fullName>
        <ecNumber evidence="2">2.7.7.65</ecNumber>
    </submittedName>
</protein>
<dbReference type="EMBL" id="CP165718">
    <property type="protein sequence ID" value="XDV10470.1"/>
    <property type="molecule type" value="Genomic_DNA"/>
</dbReference>
<dbReference type="Pfam" id="PF00990">
    <property type="entry name" value="GGDEF"/>
    <property type="match status" value="1"/>
</dbReference>
<gene>
    <name evidence="2" type="ORF">AB8S08_04605</name>
</gene>
<dbReference type="Gene3D" id="3.30.70.270">
    <property type="match status" value="1"/>
</dbReference>
<evidence type="ECO:0000313" key="2">
    <source>
        <dbReference type="EMBL" id="XDV10470.1"/>
    </source>
</evidence>
<dbReference type="InterPro" id="IPR000160">
    <property type="entry name" value="GGDEF_dom"/>
</dbReference>
<evidence type="ECO:0000259" key="1">
    <source>
        <dbReference type="PROSITE" id="PS50887"/>
    </source>
</evidence>
<dbReference type="PROSITE" id="PS50887">
    <property type="entry name" value="GGDEF"/>
    <property type="match status" value="1"/>
</dbReference>
<dbReference type="InterPro" id="IPR029787">
    <property type="entry name" value="Nucleotide_cyclase"/>
</dbReference>
<dbReference type="AlphaFoldDB" id="A0AB39X8V6"/>
<name>A0AB39X8V6_9GAMM</name>
<keyword evidence="2" id="KW-0808">Transferase</keyword>
<sequence>MAESKAVLAASAAINRGHSFAEELRRHLQAVQAAKQQDLAKLTATSPIKVTISSGGVWLAPTTSMQLSAALDTADKRLYAAKRAGRDQVCFN</sequence>
<dbReference type="SUPFAM" id="SSF55073">
    <property type="entry name" value="Nucleotide cyclase"/>
    <property type="match status" value="1"/>
</dbReference>
<feature type="domain" description="GGDEF" evidence="1">
    <location>
        <begin position="1"/>
        <end position="92"/>
    </location>
</feature>
<accession>A0AB39X8V6</accession>
<dbReference type="RefSeq" id="WP_369743849.1">
    <property type="nucleotide sequence ID" value="NZ_CP165718.1"/>
</dbReference>
<organism evidence="2">
    <name type="scientific">Pseudidiomarina sp. PP-1MA</name>
    <dbReference type="NCBI Taxonomy" id="3237706"/>
    <lineage>
        <taxon>Bacteria</taxon>
        <taxon>Pseudomonadati</taxon>
        <taxon>Pseudomonadota</taxon>
        <taxon>Gammaproteobacteria</taxon>
        <taxon>Alteromonadales</taxon>
        <taxon>Idiomarinaceae</taxon>
        <taxon>Pseudidiomarina</taxon>
    </lineage>
</organism>
<proteinExistence type="predicted"/>
<dbReference type="GO" id="GO:0052621">
    <property type="term" value="F:diguanylate cyclase activity"/>
    <property type="evidence" value="ECO:0007669"/>
    <property type="project" value="UniProtKB-EC"/>
</dbReference>
<keyword evidence="2" id="KW-0548">Nucleotidyltransferase</keyword>
<dbReference type="InterPro" id="IPR043128">
    <property type="entry name" value="Rev_trsase/Diguanyl_cyclase"/>
</dbReference>